<reference evidence="1 2" key="1">
    <citation type="submission" date="2017-06" db="EMBL/GenBank/DDBJ databases">
        <authorList>
            <person name="Kim H.J."/>
            <person name="Triplett B.A."/>
        </authorList>
    </citation>
    <scope>NUCLEOTIDE SEQUENCE [LARGE SCALE GENOMIC DNA]</scope>
    <source>
        <strain evidence="1 2">DSM 18704</strain>
    </source>
</reference>
<proteinExistence type="predicted"/>
<organism evidence="1 2">
    <name type="scientific">Granulicella rosea</name>
    <dbReference type="NCBI Taxonomy" id="474952"/>
    <lineage>
        <taxon>Bacteria</taxon>
        <taxon>Pseudomonadati</taxon>
        <taxon>Acidobacteriota</taxon>
        <taxon>Terriglobia</taxon>
        <taxon>Terriglobales</taxon>
        <taxon>Acidobacteriaceae</taxon>
        <taxon>Granulicella</taxon>
    </lineage>
</organism>
<dbReference type="Proteomes" id="UP000198356">
    <property type="component" value="Unassembled WGS sequence"/>
</dbReference>
<sequence length="117" mass="13487">MVHYAHSRLDPDKSFWQELSTHLDGPSREGFRRLQRFTVSLRPQELDRLYALGFLEPVFRSAHVASRDERRTVLWSTVDIPSVPPARSFAEYEQAGLKAPEDGSQSLPGVICWRYVD</sequence>
<evidence type="ECO:0000313" key="1">
    <source>
        <dbReference type="EMBL" id="SNT09014.1"/>
    </source>
</evidence>
<dbReference type="AlphaFoldDB" id="A0A239JVW6"/>
<dbReference type="EMBL" id="FZOU01000004">
    <property type="protein sequence ID" value="SNT09014.1"/>
    <property type="molecule type" value="Genomic_DNA"/>
</dbReference>
<keyword evidence="2" id="KW-1185">Reference proteome</keyword>
<protein>
    <submittedName>
        <fullName evidence="1">Uncharacterized protein</fullName>
    </submittedName>
</protein>
<accession>A0A239JVW6</accession>
<gene>
    <name evidence="1" type="ORF">SAMN05421770_104115</name>
</gene>
<evidence type="ECO:0000313" key="2">
    <source>
        <dbReference type="Proteomes" id="UP000198356"/>
    </source>
</evidence>
<name>A0A239JVW6_9BACT</name>